<sequence length="102" mass="11403">MENTHSFKLIDGTFTPTEAGTVILDLINSKIKHHNLEILNCLETGLGNALHSQKRIQDLEEVRQRLNTLLQNAHNNGMYLKINGSIEIELAEVVLGESIQQA</sequence>
<keyword evidence="2" id="KW-1185">Reference proteome</keyword>
<proteinExistence type="predicted"/>
<dbReference type="RefSeq" id="WP_184175497.1">
    <property type="nucleotide sequence ID" value="NZ_JACHGF010000005.1"/>
</dbReference>
<dbReference type="AlphaFoldDB" id="A0A840U0J4"/>
<organism evidence="1 2">
    <name type="scientific">Rhabdobacter roseus</name>
    <dbReference type="NCBI Taxonomy" id="1655419"/>
    <lineage>
        <taxon>Bacteria</taxon>
        <taxon>Pseudomonadati</taxon>
        <taxon>Bacteroidota</taxon>
        <taxon>Cytophagia</taxon>
        <taxon>Cytophagales</taxon>
        <taxon>Cytophagaceae</taxon>
        <taxon>Rhabdobacter</taxon>
    </lineage>
</organism>
<accession>A0A840U0J4</accession>
<reference evidence="1 2" key="1">
    <citation type="submission" date="2020-08" db="EMBL/GenBank/DDBJ databases">
        <title>Genomic Encyclopedia of Type Strains, Phase IV (KMG-IV): sequencing the most valuable type-strain genomes for metagenomic binning, comparative biology and taxonomic classification.</title>
        <authorList>
            <person name="Goeker M."/>
        </authorList>
    </citation>
    <scope>NUCLEOTIDE SEQUENCE [LARGE SCALE GENOMIC DNA]</scope>
    <source>
        <strain evidence="1 2">DSM 105074</strain>
    </source>
</reference>
<comment type="caution">
    <text evidence="1">The sequence shown here is derived from an EMBL/GenBank/DDBJ whole genome shotgun (WGS) entry which is preliminary data.</text>
</comment>
<dbReference type="EMBL" id="JACHGF010000005">
    <property type="protein sequence ID" value="MBB5285399.1"/>
    <property type="molecule type" value="Genomic_DNA"/>
</dbReference>
<dbReference type="Proteomes" id="UP000557307">
    <property type="component" value="Unassembled WGS sequence"/>
</dbReference>
<name>A0A840U0J4_9BACT</name>
<protein>
    <submittedName>
        <fullName evidence="1">Uncharacterized protein</fullName>
    </submittedName>
</protein>
<evidence type="ECO:0000313" key="1">
    <source>
        <dbReference type="EMBL" id="MBB5285399.1"/>
    </source>
</evidence>
<gene>
    <name evidence="1" type="ORF">HNQ92_003556</name>
</gene>
<evidence type="ECO:0000313" key="2">
    <source>
        <dbReference type="Proteomes" id="UP000557307"/>
    </source>
</evidence>